<dbReference type="PROSITE" id="PS00856">
    <property type="entry name" value="GUANYLATE_KINASE_1"/>
    <property type="match status" value="1"/>
</dbReference>
<gene>
    <name evidence="10" type="ORF">COV05_01865</name>
</gene>
<comment type="similarity">
    <text evidence="1">Belongs to the guanylate kinase family.</text>
</comment>
<evidence type="ECO:0000256" key="2">
    <source>
        <dbReference type="ARBA" id="ARBA00012961"/>
    </source>
</evidence>
<evidence type="ECO:0000259" key="9">
    <source>
        <dbReference type="PROSITE" id="PS50052"/>
    </source>
</evidence>
<dbReference type="InterPro" id="IPR008144">
    <property type="entry name" value="Guanylate_kin-like_dom"/>
</dbReference>
<protein>
    <recommendedName>
        <fullName evidence="3">Guanylate kinase</fullName>
        <ecNumber evidence="2">2.7.4.8</ecNumber>
    </recommendedName>
    <alternativeName>
        <fullName evidence="8">GMP kinase</fullName>
    </alternativeName>
</protein>
<dbReference type="PANTHER" id="PTHR23117">
    <property type="entry name" value="GUANYLATE KINASE-RELATED"/>
    <property type="match status" value="1"/>
</dbReference>
<dbReference type="Proteomes" id="UP000231436">
    <property type="component" value="Unassembled WGS sequence"/>
</dbReference>
<dbReference type="GO" id="GO:0005524">
    <property type="term" value="F:ATP binding"/>
    <property type="evidence" value="ECO:0007669"/>
    <property type="project" value="UniProtKB-KW"/>
</dbReference>
<evidence type="ECO:0000256" key="3">
    <source>
        <dbReference type="ARBA" id="ARBA00016296"/>
    </source>
</evidence>
<dbReference type="SUPFAM" id="SSF52540">
    <property type="entry name" value="P-loop containing nucleoside triphosphate hydrolases"/>
    <property type="match status" value="1"/>
</dbReference>
<evidence type="ECO:0000256" key="5">
    <source>
        <dbReference type="ARBA" id="ARBA00022741"/>
    </source>
</evidence>
<dbReference type="PROSITE" id="PS50052">
    <property type="entry name" value="GUANYLATE_KINASE_2"/>
    <property type="match status" value="1"/>
</dbReference>
<dbReference type="InterPro" id="IPR008145">
    <property type="entry name" value="GK/Ca_channel_bsu"/>
</dbReference>
<evidence type="ECO:0000313" key="11">
    <source>
        <dbReference type="Proteomes" id="UP000231436"/>
    </source>
</evidence>
<evidence type="ECO:0000313" key="10">
    <source>
        <dbReference type="EMBL" id="PJE76922.1"/>
    </source>
</evidence>
<dbReference type="Gene3D" id="3.40.50.300">
    <property type="entry name" value="P-loop containing nucleotide triphosphate hydrolases"/>
    <property type="match status" value="1"/>
</dbReference>
<sequence length="189" mass="21593">MNKTLYIITGPSGVGKSTVAQELLKRRPTLKKVVTCTTRKMREGETDGVSYHFLDRKTFQSLIAEKALFEWDEHYDNFYGIRNADVTQLMEEGSDVLFVVDIAGAKTIKESHPEAVLFFIEPETTDQLLQRIEKRDQGTTTGLEERKASIHREMAFAELADHRVMNKEGKLDETVENIHKIMGSLDETR</sequence>
<dbReference type="Gene3D" id="3.30.63.10">
    <property type="entry name" value="Guanylate Kinase phosphate binding domain"/>
    <property type="match status" value="1"/>
</dbReference>
<comment type="caution">
    <text evidence="10">The sequence shown here is derived from an EMBL/GenBank/DDBJ whole genome shotgun (WGS) entry which is preliminary data.</text>
</comment>
<dbReference type="GO" id="GO:0004385">
    <property type="term" value="F:GMP kinase activity"/>
    <property type="evidence" value="ECO:0007669"/>
    <property type="project" value="UniProtKB-EC"/>
</dbReference>
<dbReference type="EC" id="2.7.4.8" evidence="2"/>
<evidence type="ECO:0000256" key="8">
    <source>
        <dbReference type="ARBA" id="ARBA00030128"/>
    </source>
</evidence>
<dbReference type="SMART" id="SM00072">
    <property type="entry name" value="GuKc"/>
    <property type="match status" value="1"/>
</dbReference>
<evidence type="ECO:0000256" key="4">
    <source>
        <dbReference type="ARBA" id="ARBA00022679"/>
    </source>
</evidence>
<accession>A0A2M8LHK9</accession>
<dbReference type="CDD" id="cd00071">
    <property type="entry name" value="GMPK"/>
    <property type="match status" value="1"/>
</dbReference>
<dbReference type="NCBIfam" id="TIGR03263">
    <property type="entry name" value="guanyl_kin"/>
    <property type="match status" value="1"/>
</dbReference>
<keyword evidence="4" id="KW-0808">Transferase</keyword>
<evidence type="ECO:0000256" key="6">
    <source>
        <dbReference type="ARBA" id="ARBA00022777"/>
    </source>
</evidence>
<evidence type="ECO:0000256" key="7">
    <source>
        <dbReference type="ARBA" id="ARBA00022840"/>
    </source>
</evidence>
<organism evidence="10 11">
    <name type="scientific">Candidatus Uhrbacteria bacterium CG10_big_fil_rev_8_21_14_0_10_48_16</name>
    <dbReference type="NCBI Taxonomy" id="1975038"/>
    <lineage>
        <taxon>Bacteria</taxon>
        <taxon>Candidatus Uhriibacteriota</taxon>
    </lineage>
</organism>
<dbReference type="InterPro" id="IPR027417">
    <property type="entry name" value="P-loop_NTPase"/>
</dbReference>
<dbReference type="FunFam" id="3.30.63.10:FF:000002">
    <property type="entry name" value="Guanylate kinase 1"/>
    <property type="match status" value="1"/>
</dbReference>
<dbReference type="InterPro" id="IPR020590">
    <property type="entry name" value="Guanylate_kinase_CS"/>
</dbReference>
<dbReference type="GO" id="GO:0005829">
    <property type="term" value="C:cytosol"/>
    <property type="evidence" value="ECO:0007669"/>
    <property type="project" value="TreeGrafter"/>
</dbReference>
<feature type="domain" description="Guanylate kinase-like" evidence="9">
    <location>
        <begin position="3"/>
        <end position="183"/>
    </location>
</feature>
<reference evidence="11" key="1">
    <citation type="submission" date="2017-09" db="EMBL/GenBank/DDBJ databases">
        <title>Depth-based differentiation of microbial function through sediment-hosted aquifers and enrichment of novel symbionts in the deep terrestrial subsurface.</title>
        <authorList>
            <person name="Probst A.J."/>
            <person name="Ladd B."/>
            <person name="Jarett J.K."/>
            <person name="Geller-Mcgrath D.E."/>
            <person name="Sieber C.M.K."/>
            <person name="Emerson J.B."/>
            <person name="Anantharaman K."/>
            <person name="Thomas B.C."/>
            <person name="Malmstrom R."/>
            <person name="Stieglmeier M."/>
            <person name="Klingl A."/>
            <person name="Woyke T."/>
            <person name="Ryan C.M."/>
            <person name="Banfield J.F."/>
        </authorList>
    </citation>
    <scope>NUCLEOTIDE SEQUENCE [LARGE SCALE GENOMIC DNA]</scope>
</reference>
<keyword evidence="5" id="KW-0547">Nucleotide-binding</keyword>
<dbReference type="EMBL" id="PFEU01000008">
    <property type="protein sequence ID" value="PJE76922.1"/>
    <property type="molecule type" value="Genomic_DNA"/>
</dbReference>
<dbReference type="PANTHER" id="PTHR23117:SF13">
    <property type="entry name" value="GUANYLATE KINASE"/>
    <property type="match status" value="1"/>
</dbReference>
<keyword evidence="7" id="KW-0067">ATP-binding</keyword>
<name>A0A2M8LHK9_9BACT</name>
<dbReference type="InterPro" id="IPR017665">
    <property type="entry name" value="Guanylate_kinase"/>
</dbReference>
<keyword evidence="6 10" id="KW-0418">Kinase</keyword>
<proteinExistence type="inferred from homology"/>
<evidence type="ECO:0000256" key="1">
    <source>
        <dbReference type="ARBA" id="ARBA00005790"/>
    </source>
</evidence>
<dbReference type="AlphaFoldDB" id="A0A2M8LHK9"/>
<dbReference type="Pfam" id="PF00625">
    <property type="entry name" value="Guanylate_kin"/>
    <property type="match status" value="1"/>
</dbReference>